<name>A0A1C6RZG9_9ACTN</name>
<dbReference type="EMBL" id="CP031263">
    <property type="protein sequence ID" value="AXH93281.1"/>
    <property type="molecule type" value="Genomic_DNA"/>
</dbReference>
<keyword evidence="1" id="KW-0808">Transferase</keyword>
<dbReference type="RefSeq" id="WP_013476321.1">
    <property type="nucleotide sequence ID" value="NZ_CBDRIO010000008.1"/>
</dbReference>
<gene>
    <name evidence="4" type="ORF">DVH21_26895</name>
    <name evidence="5" type="ORF">F6X54_02075</name>
</gene>
<dbReference type="Proteomes" id="UP000253958">
    <property type="component" value="Chromosome"/>
</dbReference>
<reference evidence="4 6" key="2">
    <citation type="submission" date="2018-08" db="EMBL/GenBank/DDBJ databases">
        <title>Streptomyces kandeliansis sp. nov., an endophytic bacterium isolated from mangrove plant.</title>
        <authorList>
            <person name="Wang R."/>
        </authorList>
    </citation>
    <scope>NUCLEOTIDE SEQUENCE [LARGE SCALE GENOMIC DNA]</scope>
    <source>
        <strain evidence="4">110B</strain>
        <strain evidence="6">H14(2018)</strain>
    </source>
</reference>
<dbReference type="EMBL" id="WAAR01000004">
    <property type="protein sequence ID" value="KAB1118821.1"/>
    <property type="molecule type" value="Genomic_DNA"/>
</dbReference>
<dbReference type="Pfam" id="PF08541">
    <property type="entry name" value="ACP_syn_III_C"/>
    <property type="match status" value="1"/>
</dbReference>
<evidence type="ECO:0000259" key="3">
    <source>
        <dbReference type="Pfam" id="PF08541"/>
    </source>
</evidence>
<keyword evidence="7" id="KW-1185">Reference proteome</keyword>
<reference evidence="4 6" key="1">
    <citation type="submission" date="2018-07" db="EMBL/GenBank/DDBJ databases">
        <authorList>
            <person name="Ye Y."/>
        </authorList>
    </citation>
    <scope>NUCLEOTIDE SEQUENCE [LARGE SCALE GENOMIC DNA]</scope>
    <source>
        <strain evidence="4">110B</strain>
        <strain evidence="6">H14(2018)</strain>
    </source>
</reference>
<dbReference type="AlphaFoldDB" id="A0A1C6RZG9"/>
<evidence type="ECO:0000313" key="5">
    <source>
        <dbReference type="EMBL" id="KAB1118821.1"/>
    </source>
</evidence>
<dbReference type="InterPro" id="IPR016039">
    <property type="entry name" value="Thiolase-like"/>
</dbReference>
<evidence type="ECO:0000256" key="2">
    <source>
        <dbReference type="ARBA" id="ARBA00023315"/>
    </source>
</evidence>
<dbReference type="PANTHER" id="PTHR34069:SF2">
    <property type="entry name" value="BETA-KETOACYL-[ACYL-CARRIER-PROTEIN] SYNTHASE III"/>
    <property type="match status" value="1"/>
</dbReference>
<evidence type="ECO:0000256" key="1">
    <source>
        <dbReference type="ARBA" id="ARBA00022679"/>
    </source>
</evidence>
<proteinExistence type="predicted"/>
<dbReference type="InterPro" id="IPR013747">
    <property type="entry name" value="ACP_syn_III_C"/>
</dbReference>
<evidence type="ECO:0000313" key="7">
    <source>
        <dbReference type="Proteomes" id="UP000471364"/>
    </source>
</evidence>
<protein>
    <submittedName>
        <fullName evidence="4">3-oxoacyl-ACP synthase</fullName>
    </submittedName>
</protein>
<dbReference type="Proteomes" id="UP000471364">
    <property type="component" value="Unassembled WGS sequence"/>
</dbReference>
<evidence type="ECO:0000313" key="6">
    <source>
        <dbReference type="Proteomes" id="UP000253958"/>
    </source>
</evidence>
<dbReference type="GO" id="GO:0044550">
    <property type="term" value="P:secondary metabolite biosynthetic process"/>
    <property type="evidence" value="ECO:0007669"/>
    <property type="project" value="TreeGrafter"/>
</dbReference>
<accession>A0A1C6RZG9</accession>
<evidence type="ECO:0000313" key="4">
    <source>
        <dbReference type="EMBL" id="AXH93281.1"/>
    </source>
</evidence>
<reference evidence="5 7" key="3">
    <citation type="submission" date="2019-09" db="EMBL/GenBank/DDBJ databases">
        <title>High taxonomic diversity of Micromonospora strains isolated from Medicago sativa nodules in different geographical locations.</title>
        <authorList>
            <person name="Martinez-Hidalgo P."/>
            <person name="Flores-Felix J.D."/>
            <person name="Velazquez E."/>
            <person name="Brau L."/>
            <person name="Trujillo M.E."/>
            <person name="Martinez-Molina E."/>
        </authorList>
    </citation>
    <scope>NUCLEOTIDE SEQUENCE [LARGE SCALE GENOMIC DNA]</scope>
    <source>
        <strain evidence="5 7">ALFB5</strain>
    </source>
</reference>
<dbReference type="SUPFAM" id="SSF53901">
    <property type="entry name" value="Thiolase-like"/>
    <property type="match status" value="1"/>
</dbReference>
<sequence>MIAIDAVVRVEPERRLSVTDDHALLGLTSARARVYGRLYGYDRIPVAAAGQEFPMLLDAVRRLLDEARVTPDRVAVVVHAHTGPYIGPVGAGLPRLVARQLGGDALCFGTQSNKCVSSISALDLMDRLLAGRPGDAVGVLLIGETADSPDLRVLDTGIAGDVACAVLLRRNGPRDRVLAHAVATHGQYAGGIYTEPGAPSRQEYERRFQEHLGDVVDRTLRRAGRRPDELTVLLPHNVNVNVWRAAAGVIGVPADRIVLDNVPRYGHCFGADIFLNLDTVRPRLRPGDLALMASVGVGGTFGAVLLEH</sequence>
<dbReference type="Gene3D" id="3.40.47.10">
    <property type="match status" value="2"/>
</dbReference>
<keyword evidence="2" id="KW-0012">Acyltransferase</keyword>
<feature type="domain" description="Beta-ketoacyl-[acyl-carrier-protein] synthase III C-terminal" evidence="3">
    <location>
        <begin position="220"/>
        <end position="307"/>
    </location>
</feature>
<dbReference type="PANTHER" id="PTHR34069">
    <property type="entry name" value="3-OXOACYL-[ACYL-CARRIER-PROTEIN] SYNTHASE 3"/>
    <property type="match status" value="1"/>
</dbReference>
<organism evidence="4 6">
    <name type="scientific">Micromonospora aurantiaca</name>
    <name type="common">nom. illeg.</name>
    <dbReference type="NCBI Taxonomy" id="47850"/>
    <lineage>
        <taxon>Bacteria</taxon>
        <taxon>Bacillati</taxon>
        <taxon>Actinomycetota</taxon>
        <taxon>Actinomycetes</taxon>
        <taxon>Micromonosporales</taxon>
        <taxon>Micromonosporaceae</taxon>
        <taxon>Micromonospora</taxon>
    </lineage>
</organism>
<dbReference type="GO" id="GO:0016746">
    <property type="term" value="F:acyltransferase activity"/>
    <property type="evidence" value="ECO:0007669"/>
    <property type="project" value="UniProtKB-KW"/>
</dbReference>